<feature type="transmembrane region" description="Helical" evidence="2">
    <location>
        <begin position="68"/>
        <end position="86"/>
    </location>
</feature>
<comment type="caution">
    <text evidence="3">The sequence shown here is derived from an EMBL/GenBank/DDBJ whole genome shotgun (WGS) entry which is preliminary data.</text>
</comment>
<dbReference type="RefSeq" id="WP_246418232.1">
    <property type="nucleotide sequence ID" value="NZ_JACIJD010000006.1"/>
</dbReference>
<protein>
    <submittedName>
        <fullName evidence="3">Uncharacterized protein</fullName>
    </submittedName>
</protein>
<reference evidence="3 4" key="1">
    <citation type="submission" date="2020-08" db="EMBL/GenBank/DDBJ databases">
        <title>Genomic Encyclopedia of Type Strains, Phase IV (KMG-IV): sequencing the most valuable type-strain genomes for metagenomic binning, comparative biology and taxonomic classification.</title>
        <authorList>
            <person name="Goeker M."/>
        </authorList>
    </citation>
    <scope>NUCLEOTIDE SEQUENCE [LARGE SCALE GENOMIC DNA]</scope>
    <source>
        <strain evidence="3 4">DSM 25622</strain>
    </source>
</reference>
<evidence type="ECO:0000313" key="3">
    <source>
        <dbReference type="EMBL" id="MBB5693660.1"/>
    </source>
</evidence>
<evidence type="ECO:0000256" key="2">
    <source>
        <dbReference type="SAM" id="Phobius"/>
    </source>
</evidence>
<feature type="region of interest" description="Disordered" evidence="1">
    <location>
        <begin position="1"/>
        <end position="22"/>
    </location>
</feature>
<proteinExistence type="predicted"/>
<dbReference type="EMBL" id="JACIJD010000006">
    <property type="protein sequence ID" value="MBB5693660.1"/>
    <property type="molecule type" value="Genomic_DNA"/>
</dbReference>
<name>A0A840Y214_9PROT</name>
<dbReference type="AlphaFoldDB" id="A0A840Y214"/>
<keyword evidence="4" id="KW-1185">Reference proteome</keyword>
<accession>A0A840Y214</accession>
<evidence type="ECO:0000256" key="1">
    <source>
        <dbReference type="SAM" id="MobiDB-lite"/>
    </source>
</evidence>
<keyword evidence="2" id="KW-0812">Transmembrane</keyword>
<evidence type="ECO:0000313" key="4">
    <source>
        <dbReference type="Proteomes" id="UP000580654"/>
    </source>
</evidence>
<feature type="transmembrane region" description="Helical" evidence="2">
    <location>
        <begin position="39"/>
        <end position="62"/>
    </location>
</feature>
<dbReference type="Proteomes" id="UP000580654">
    <property type="component" value="Unassembled WGS sequence"/>
</dbReference>
<keyword evidence="2" id="KW-0472">Membrane</keyword>
<organism evidence="3 4">
    <name type="scientific">Muricoccus pecuniae</name>
    <dbReference type="NCBI Taxonomy" id="693023"/>
    <lineage>
        <taxon>Bacteria</taxon>
        <taxon>Pseudomonadati</taxon>
        <taxon>Pseudomonadota</taxon>
        <taxon>Alphaproteobacteria</taxon>
        <taxon>Acetobacterales</taxon>
        <taxon>Roseomonadaceae</taxon>
        <taxon>Muricoccus</taxon>
    </lineage>
</organism>
<gene>
    <name evidence="3" type="ORF">FHS87_001693</name>
</gene>
<keyword evidence="2" id="KW-1133">Transmembrane helix</keyword>
<sequence length="104" mass="11009">MVGMIQDPHRPPVLDMTPEGDFREPPRPLRGGSWLDRALLRLGGAAVLATAVAGGLVLAAVAALLLGLLIPVLVVAGLVGFVSLWWRVRRAGRAGTPAFIVVRR</sequence>